<evidence type="ECO:0000313" key="2">
    <source>
        <dbReference type="Proteomes" id="UP000597138"/>
    </source>
</evidence>
<name>A0ABQ1RUJ9_9BURK</name>
<accession>A0ABQ1RUJ9</accession>
<comment type="caution">
    <text evidence="1">The sequence shown here is derived from an EMBL/GenBank/DDBJ whole genome shotgun (WGS) entry which is preliminary data.</text>
</comment>
<proteinExistence type="predicted"/>
<evidence type="ECO:0008006" key="3">
    <source>
        <dbReference type="Google" id="ProtNLM"/>
    </source>
</evidence>
<organism evidence="1 2">
    <name type="scientific">Caballeronia grimmiae</name>
    <dbReference type="NCBI Taxonomy" id="1071679"/>
    <lineage>
        <taxon>Bacteria</taxon>
        <taxon>Pseudomonadati</taxon>
        <taxon>Pseudomonadota</taxon>
        <taxon>Betaproteobacteria</taxon>
        <taxon>Burkholderiales</taxon>
        <taxon>Burkholderiaceae</taxon>
        <taxon>Caballeronia</taxon>
    </lineage>
</organism>
<dbReference type="EMBL" id="BMEG01000006">
    <property type="protein sequence ID" value="GGD79964.1"/>
    <property type="molecule type" value="Genomic_DNA"/>
</dbReference>
<dbReference type="Proteomes" id="UP000597138">
    <property type="component" value="Unassembled WGS sequence"/>
</dbReference>
<evidence type="ECO:0000313" key="1">
    <source>
        <dbReference type="EMBL" id="GGD79964.1"/>
    </source>
</evidence>
<protein>
    <recommendedName>
        <fullName evidence="3">Citramalate synthase</fullName>
    </recommendedName>
</protein>
<reference evidence="2" key="1">
    <citation type="journal article" date="2019" name="Int. J. Syst. Evol. Microbiol.">
        <title>The Global Catalogue of Microorganisms (GCM) 10K type strain sequencing project: providing services to taxonomists for standard genome sequencing and annotation.</title>
        <authorList>
            <consortium name="The Broad Institute Genomics Platform"/>
            <consortium name="The Broad Institute Genome Sequencing Center for Infectious Disease"/>
            <person name="Wu L."/>
            <person name="Ma J."/>
        </authorList>
    </citation>
    <scope>NUCLEOTIDE SEQUENCE [LARGE SCALE GENOMIC DNA]</scope>
    <source>
        <strain evidence="2">CGMCC 1.11013</strain>
    </source>
</reference>
<sequence>MGINAEGHTIMDLDYKQFRIEASCLNEGGRYYARAKILRVASEEGTLEEVKWSGDIGEYRSEAEAVDAAQQWATRWCDEQAD</sequence>
<gene>
    <name evidence="1" type="ORF">GCM10010985_38100</name>
</gene>
<keyword evidence="2" id="KW-1185">Reference proteome</keyword>